<keyword evidence="11" id="KW-1185">Reference proteome</keyword>
<sequence>MVSRSSSFSDTDPPIQFNTPNPPVDMEDVPEPRKNYPKIFAAKVKRGWQRLELDIPTVLQMMKGAIPPTIALAMYQADSVSSEFTTLGYMVAIISVLGFAIMPRAKFIQMMVLDVLAVCVAISIALLMMYCCIHSRQHATTGYRTALGAYNSSASAVSGVWLFFQTFMVHSLRAKFPQFQFPVIIYSIIAVVTSTYAPQFTSMATAIGFATRLLKACMTGLALTTGVSLFIFPLSTRTVVFKEMAGYIGGLRAALKAHSNYFVTLERDDMFGRTETFDETVEKMGKKGKVYSSEAQAIHAAVQKITELHGKLHGDLTFAKREFAWGELGPDDLQMTFRQLRKVMIPVVGIGFVVDIFQRLSEYNKWNEPIDPNANDLPTDAIRQRVVREWNDIMRAVHDPFASMIETIDEGLQHVSYTLRLTKPPKKKAAPSPANSDMSDNKDGGDIEADAGKVEPGDKGFAEHFQRKLSEFRVAKKIALQTWAEEKGLKLPDDFFDHPSAMEDINDLPADVTGFSRDRNRRQLYLFLFMEQLLFASGQTVLEFVQFADEKRDSGKLSRTRLIVPGGKRMVKWLASIFHVGDTHEDDNIGDINTQGNILQLGEAYKYRKDPEHLPPQTAFEKVGDKVRMFSWMLRSTECAYGFRVACATMTIAVIAYLYDTQEFFVRQRLFWAIIMVNLSMSPTSGQSIFGFVLRILGTVLAMIVCFLSWYIPDEHTAGTLVFFFIFVSCAFYVPIKMFRFRIIGIITIITASMIIGYELQVRKVGEQIATSNGQTYYPIYLLAPYRLATVAGGIGVSFIWTFFPYPMSEHSVLRQSLGASLYLLANYYSLNHETVSARIRGDEGDMALKTSSGRRLEKARNQVFSKQMLMLNGLRTYSGFLRWEVPVGGKFPKKRYDSIINCIENIVNYLSLLGYASEALSKLGTNESESAWIHDFKALITQARITTHEITSVLCLLSASITNRQPLPPYLKTPRPYSFSKRLEALDKDILSIRHMAEPGYAAFSVLQISTRCIVGDVDRLLRDVKALVGELDFSFHAVSTRETSKSSMNVTRSSMYASGLSRASSFRDKSD</sequence>
<evidence type="ECO:0000256" key="3">
    <source>
        <dbReference type="ARBA" id="ARBA00022989"/>
    </source>
</evidence>
<dbReference type="Pfam" id="PF10334">
    <property type="entry name" value="BRE4"/>
    <property type="match status" value="1"/>
</dbReference>
<evidence type="ECO:0000256" key="4">
    <source>
        <dbReference type="ARBA" id="ARBA00023136"/>
    </source>
</evidence>
<evidence type="ECO:0000256" key="1">
    <source>
        <dbReference type="ARBA" id="ARBA00004141"/>
    </source>
</evidence>
<evidence type="ECO:0000256" key="2">
    <source>
        <dbReference type="ARBA" id="ARBA00022692"/>
    </source>
</evidence>
<feature type="transmembrane region" description="Helical" evidence="6">
    <location>
        <begin position="108"/>
        <end position="133"/>
    </location>
</feature>
<feature type="transmembrane region" description="Helical" evidence="6">
    <location>
        <begin position="84"/>
        <end position="102"/>
    </location>
</feature>
<accession>A0A7R7VPT1</accession>
<feature type="transmembrane region" description="Helical" evidence="6">
    <location>
        <begin position="780"/>
        <end position="804"/>
    </location>
</feature>
<feature type="transmembrane region" description="Helical" evidence="6">
    <location>
        <begin position="641"/>
        <end position="659"/>
    </location>
</feature>
<dbReference type="GeneID" id="66982842"/>
<dbReference type="GO" id="GO:0016020">
    <property type="term" value="C:membrane"/>
    <property type="evidence" value="ECO:0007669"/>
    <property type="project" value="UniProtKB-SubCell"/>
</dbReference>
<feature type="domain" description="Integral membrane bound transporter" evidence="9">
    <location>
        <begin position="654"/>
        <end position="801"/>
    </location>
</feature>
<feature type="transmembrane region" description="Helical" evidence="6">
    <location>
        <begin position="145"/>
        <end position="164"/>
    </location>
</feature>
<evidence type="ECO:0000313" key="10">
    <source>
        <dbReference type="EMBL" id="BCR88484.1"/>
    </source>
</evidence>
<dbReference type="InterPro" id="IPR049453">
    <property type="entry name" value="Memb_transporter_dom"/>
</dbReference>
<feature type="transmembrane region" description="Helical" evidence="6">
    <location>
        <begin position="184"/>
        <end position="201"/>
    </location>
</feature>
<dbReference type="KEGG" id="ache:ACHE_41048A"/>
<evidence type="ECO:0000259" key="7">
    <source>
        <dbReference type="Pfam" id="PF10334"/>
    </source>
</evidence>
<name>A0A7R7VPT1_ASPCH</name>
<dbReference type="AlphaFoldDB" id="A0A7R7VPT1"/>
<evidence type="ECO:0000313" key="11">
    <source>
        <dbReference type="Proteomes" id="UP000637239"/>
    </source>
</evidence>
<evidence type="ECO:0008006" key="12">
    <source>
        <dbReference type="Google" id="ProtNLM"/>
    </source>
</evidence>
<feature type="transmembrane region" description="Helical" evidence="6">
    <location>
        <begin position="743"/>
        <end position="760"/>
    </location>
</feature>
<reference evidence="10" key="1">
    <citation type="submission" date="2021-01" db="EMBL/GenBank/DDBJ databases">
        <authorList>
            <consortium name="Aspergillus chevalieri M1 genome sequencing consortium"/>
            <person name="Kazuki M."/>
            <person name="Futagami T."/>
        </authorList>
    </citation>
    <scope>NUCLEOTIDE SEQUENCE</scope>
    <source>
        <strain evidence="10">M1</strain>
    </source>
</reference>
<evidence type="ECO:0000259" key="8">
    <source>
        <dbReference type="Pfam" id="PF10337"/>
    </source>
</evidence>
<feature type="domain" description="Putative ER transporter 6TM N-terminal" evidence="8">
    <location>
        <begin position="150"/>
        <end position="484"/>
    </location>
</feature>
<evidence type="ECO:0000256" key="6">
    <source>
        <dbReference type="SAM" id="Phobius"/>
    </source>
</evidence>
<keyword evidence="4 6" id="KW-0472">Membrane</keyword>
<feature type="region of interest" description="Disordered" evidence="5">
    <location>
        <begin position="1"/>
        <end position="30"/>
    </location>
</feature>
<dbReference type="EMBL" id="AP024419">
    <property type="protein sequence ID" value="BCR88484.1"/>
    <property type="molecule type" value="Genomic_DNA"/>
</dbReference>
<dbReference type="PANTHER" id="PTHR37994">
    <property type="entry name" value="ARAE_2_N DOMAIN-CONTAINING PROTEIN-RELATED"/>
    <property type="match status" value="1"/>
</dbReference>
<dbReference type="PANTHER" id="PTHR37994:SF4">
    <property type="entry name" value="ER TRANSPORTER 6TM N-TERMINAL DOMAIN-CONTAINING PROTEIN-RELATED"/>
    <property type="match status" value="1"/>
</dbReference>
<comment type="subcellular location">
    <subcellularLocation>
        <location evidence="1">Membrane</location>
        <topology evidence="1">Multi-pass membrane protein</topology>
    </subcellularLocation>
</comment>
<proteinExistence type="predicted"/>
<feature type="compositionally biased region" description="Polar residues" evidence="5">
    <location>
        <begin position="1"/>
        <end position="10"/>
    </location>
</feature>
<reference evidence="10" key="2">
    <citation type="submission" date="2021-02" db="EMBL/GenBank/DDBJ databases">
        <title>Aspergillus chevalieri M1 genome sequence.</title>
        <authorList>
            <person name="Kadooka C."/>
            <person name="Mori K."/>
            <person name="Futagami T."/>
        </authorList>
    </citation>
    <scope>NUCLEOTIDE SEQUENCE</scope>
    <source>
        <strain evidence="10">M1</strain>
    </source>
</reference>
<dbReference type="Proteomes" id="UP000637239">
    <property type="component" value="Chromosome 4"/>
</dbReference>
<evidence type="ECO:0000259" key="9">
    <source>
        <dbReference type="Pfam" id="PF13515"/>
    </source>
</evidence>
<protein>
    <recommendedName>
        <fullName evidence="12">ER transporter 6TM N-terminal domain-containing protein</fullName>
    </recommendedName>
</protein>
<feature type="transmembrane region" description="Helical" evidence="6">
    <location>
        <begin position="213"/>
        <end position="234"/>
    </location>
</feature>
<feature type="region of interest" description="Disordered" evidence="5">
    <location>
        <begin position="423"/>
        <end position="458"/>
    </location>
</feature>
<keyword evidence="2 6" id="KW-0812">Transmembrane</keyword>
<feature type="domain" description="Putative ER transporter 6TM N-terminal" evidence="8">
    <location>
        <begin position="45"/>
        <end position="142"/>
    </location>
</feature>
<evidence type="ECO:0000256" key="5">
    <source>
        <dbReference type="SAM" id="MobiDB-lite"/>
    </source>
</evidence>
<feature type="domain" description="DUF2421" evidence="7">
    <location>
        <begin position="805"/>
        <end position="1032"/>
    </location>
</feature>
<dbReference type="Pfam" id="PF13515">
    <property type="entry name" value="FUSC_2"/>
    <property type="match status" value="1"/>
</dbReference>
<feature type="transmembrane region" description="Helical" evidence="6">
    <location>
        <begin position="689"/>
        <end position="712"/>
    </location>
</feature>
<feature type="transmembrane region" description="Helical" evidence="6">
    <location>
        <begin position="718"/>
        <end position="736"/>
    </location>
</feature>
<dbReference type="RefSeq" id="XP_043137006.1">
    <property type="nucleotide sequence ID" value="XM_043279315.1"/>
</dbReference>
<dbReference type="Pfam" id="PF10337">
    <property type="entry name" value="ArAE_2_N"/>
    <property type="match status" value="2"/>
</dbReference>
<keyword evidence="3 6" id="KW-1133">Transmembrane helix</keyword>
<organism evidence="10 11">
    <name type="scientific">Aspergillus chevalieri</name>
    <name type="common">Eurotium chevalieri</name>
    <dbReference type="NCBI Taxonomy" id="182096"/>
    <lineage>
        <taxon>Eukaryota</taxon>
        <taxon>Fungi</taxon>
        <taxon>Dikarya</taxon>
        <taxon>Ascomycota</taxon>
        <taxon>Pezizomycotina</taxon>
        <taxon>Eurotiomycetes</taxon>
        <taxon>Eurotiomycetidae</taxon>
        <taxon>Eurotiales</taxon>
        <taxon>Aspergillaceae</taxon>
        <taxon>Aspergillus</taxon>
        <taxon>Aspergillus subgen. Aspergillus</taxon>
    </lineage>
</organism>
<feature type="compositionally biased region" description="Basic and acidic residues" evidence="5">
    <location>
        <begin position="439"/>
        <end position="458"/>
    </location>
</feature>
<gene>
    <name evidence="10" type="ORF">ACHE_41048A</name>
</gene>
<dbReference type="InterPro" id="IPR018820">
    <property type="entry name" value="BRE4-related_DUF2421"/>
</dbReference>
<dbReference type="InterPro" id="IPR018823">
    <property type="entry name" value="ArAE_2_N"/>
</dbReference>